<evidence type="ECO:0000313" key="1">
    <source>
        <dbReference type="EMBL" id="CAA9455754.1"/>
    </source>
</evidence>
<gene>
    <name evidence="1" type="ORF">AVDCRST_MAG25-95</name>
</gene>
<organism evidence="1">
    <name type="scientific">uncultured Rubrobacteraceae bacterium</name>
    <dbReference type="NCBI Taxonomy" id="349277"/>
    <lineage>
        <taxon>Bacteria</taxon>
        <taxon>Bacillati</taxon>
        <taxon>Actinomycetota</taxon>
        <taxon>Rubrobacteria</taxon>
        <taxon>Rubrobacterales</taxon>
        <taxon>Rubrobacteraceae</taxon>
        <taxon>environmental samples</taxon>
    </lineage>
</organism>
<proteinExistence type="predicted"/>
<dbReference type="EMBL" id="CADCVI010000007">
    <property type="protein sequence ID" value="CAA9455754.1"/>
    <property type="molecule type" value="Genomic_DNA"/>
</dbReference>
<protein>
    <submittedName>
        <fullName evidence="1">Uncharacterized protein</fullName>
    </submittedName>
</protein>
<reference evidence="1" key="1">
    <citation type="submission" date="2020-02" db="EMBL/GenBank/DDBJ databases">
        <authorList>
            <person name="Meier V. D."/>
        </authorList>
    </citation>
    <scope>NUCLEOTIDE SEQUENCE</scope>
    <source>
        <strain evidence="1">AVDCRST_MAG25</strain>
    </source>
</reference>
<name>A0A6J4QY87_9ACTN</name>
<accession>A0A6J4QY87</accession>
<dbReference type="AlphaFoldDB" id="A0A6J4QY87"/>
<sequence>MALYATAHLTLALTFAALVVANEAASRSLKKASRGTG</sequence>